<dbReference type="EMBL" id="JAZDWU010000002">
    <property type="protein sequence ID" value="KAL0010901.1"/>
    <property type="molecule type" value="Genomic_DNA"/>
</dbReference>
<reference evidence="1 2" key="1">
    <citation type="submission" date="2024-01" db="EMBL/GenBank/DDBJ databases">
        <title>A telomere-to-telomere, gap-free genome of sweet tea (Lithocarpus litseifolius).</title>
        <authorList>
            <person name="Zhou J."/>
        </authorList>
    </citation>
    <scope>NUCLEOTIDE SEQUENCE [LARGE SCALE GENOMIC DNA]</scope>
    <source>
        <strain evidence="1">Zhou-2022a</strain>
        <tissue evidence="1">Leaf</tissue>
    </source>
</reference>
<organism evidence="1 2">
    <name type="scientific">Lithocarpus litseifolius</name>
    <dbReference type="NCBI Taxonomy" id="425828"/>
    <lineage>
        <taxon>Eukaryota</taxon>
        <taxon>Viridiplantae</taxon>
        <taxon>Streptophyta</taxon>
        <taxon>Embryophyta</taxon>
        <taxon>Tracheophyta</taxon>
        <taxon>Spermatophyta</taxon>
        <taxon>Magnoliopsida</taxon>
        <taxon>eudicotyledons</taxon>
        <taxon>Gunneridae</taxon>
        <taxon>Pentapetalae</taxon>
        <taxon>rosids</taxon>
        <taxon>fabids</taxon>
        <taxon>Fagales</taxon>
        <taxon>Fagaceae</taxon>
        <taxon>Lithocarpus</taxon>
    </lineage>
</organism>
<accession>A0AAW2DKF3</accession>
<keyword evidence="2" id="KW-1185">Reference proteome</keyword>
<proteinExistence type="predicted"/>
<protein>
    <submittedName>
        <fullName evidence="1">Uncharacterized protein</fullName>
    </submittedName>
</protein>
<evidence type="ECO:0000313" key="2">
    <source>
        <dbReference type="Proteomes" id="UP001459277"/>
    </source>
</evidence>
<comment type="caution">
    <text evidence="1">The sequence shown here is derived from an EMBL/GenBank/DDBJ whole genome shotgun (WGS) entry which is preliminary data.</text>
</comment>
<dbReference type="AlphaFoldDB" id="A0AAW2DKF3"/>
<gene>
    <name evidence="1" type="ORF">SO802_006009</name>
</gene>
<name>A0AAW2DKF3_9ROSI</name>
<sequence>MPMAKLYAYPLEKKLVTPIFAKLKDGPHLLGFDPSKKDLIDKNLVQFDNIARSNAITSPLPPHQERNVNAISFVEKRIPDFSSPTFPWKAMLQALAHESHIVLEKIGAPGFD</sequence>
<dbReference type="Proteomes" id="UP001459277">
    <property type="component" value="Unassembled WGS sequence"/>
</dbReference>
<evidence type="ECO:0000313" key="1">
    <source>
        <dbReference type="EMBL" id="KAL0010901.1"/>
    </source>
</evidence>